<sequence length="30" mass="3174">MGATCNVAQTNDPPIEQLRCGNVGHSFCIP</sequence>
<accession>A0AAJ1TS97</accession>
<name>A0AAJ1TS97_9HYPH</name>
<evidence type="ECO:0000313" key="1">
    <source>
        <dbReference type="EMBL" id="MDQ0545981.1"/>
    </source>
</evidence>
<organism evidence="1 2">
    <name type="scientific">Methylobacterium brachiatum</name>
    <dbReference type="NCBI Taxonomy" id="269660"/>
    <lineage>
        <taxon>Bacteria</taxon>
        <taxon>Pseudomonadati</taxon>
        <taxon>Pseudomonadota</taxon>
        <taxon>Alphaproteobacteria</taxon>
        <taxon>Hyphomicrobiales</taxon>
        <taxon>Methylobacteriaceae</taxon>
        <taxon>Methylobacterium</taxon>
    </lineage>
</organism>
<dbReference type="EMBL" id="JAUSWL010000011">
    <property type="protein sequence ID" value="MDQ0545981.1"/>
    <property type="molecule type" value="Genomic_DNA"/>
</dbReference>
<proteinExistence type="predicted"/>
<gene>
    <name evidence="1" type="ORF">QO001_004929</name>
</gene>
<evidence type="ECO:0000313" key="2">
    <source>
        <dbReference type="Proteomes" id="UP001223420"/>
    </source>
</evidence>
<dbReference type="Proteomes" id="UP001223420">
    <property type="component" value="Unassembled WGS sequence"/>
</dbReference>
<dbReference type="AlphaFoldDB" id="A0AAJ1TS97"/>
<reference evidence="1" key="1">
    <citation type="submission" date="2023-07" db="EMBL/GenBank/DDBJ databases">
        <title>Genomic Encyclopedia of Type Strains, Phase IV (KMG-IV): sequencing the most valuable type-strain genomes for metagenomic binning, comparative biology and taxonomic classification.</title>
        <authorList>
            <person name="Goeker M."/>
        </authorList>
    </citation>
    <scope>NUCLEOTIDE SEQUENCE</scope>
    <source>
        <strain evidence="1">DSM 19569</strain>
    </source>
</reference>
<comment type="caution">
    <text evidence="1">The sequence shown here is derived from an EMBL/GenBank/DDBJ whole genome shotgun (WGS) entry which is preliminary data.</text>
</comment>
<protein>
    <submittedName>
        <fullName evidence="1">Uncharacterized protein</fullName>
    </submittedName>
</protein>